<evidence type="ECO:0000256" key="1">
    <source>
        <dbReference type="SAM" id="MobiDB-lite"/>
    </source>
</evidence>
<proteinExistence type="predicted"/>
<name>A0A1Y6EGA2_9SPHN</name>
<organism evidence="2 3">
    <name type="scientific">Altererythrobacter xiamenensis</name>
    <dbReference type="NCBI Taxonomy" id="1316679"/>
    <lineage>
        <taxon>Bacteria</taxon>
        <taxon>Pseudomonadati</taxon>
        <taxon>Pseudomonadota</taxon>
        <taxon>Alphaproteobacteria</taxon>
        <taxon>Sphingomonadales</taxon>
        <taxon>Erythrobacteraceae</taxon>
        <taxon>Altererythrobacter</taxon>
    </lineage>
</organism>
<keyword evidence="3" id="KW-1185">Reference proteome</keyword>
<feature type="region of interest" description="Disordered" evidence="1">
    <location>
        <begin position="1"/>
        <end position="55"/>
    </location>
</feature>
<feature type="compositionally biased region" description="Gly residues" evidence="1">
    <location>
        <begin position="37"/>
        <end position="48"/>
    </location>
</feature>
<sequence length="55" mass="5654">MADDKQDPNAANEKQAKPRKMRGWSPSLRGGYQPTEGDGGGPPTGGSGASKKPGE</sequence>
<evidence type="ECO:0000313" key="2">
    <source>
        <dbReference type="EMBL" id="SMQ61476.1"/>
    </source>
</evidence>
<accession>A0A1Y6EGA2</accession>
<dbReference type="Proteomes" id="UP000194420">
    <property type="component" value="Unassembled WGS sequence"/>
</dbReference>
<evidence type="ECO:0000313" key="3">
    <source>
        <dbReference type="Proteomes" id="UP000194420"/>
    </source>
</evidence>
<gene>
    <name evidence="2" type="ORF">SAMN06297468_0566</name>
</gene>
<dbReference type="AlphaFoldDB" id="A0A1Y6EGA2"/>
<dbReference type="EMBL" id="FXWG01000001">
    <property type="protein sequence ID" value="SMQ61476.1"/>
    <property type="molecule type" value="Genomic_DNA"/>
</dbReference>
<reference evidence="3" key="1">
    <citation type="submission" date="2017-04" db="EMBL/GenBank/DDBJ databases">
        <authorList>
            <person name="Varghese N."/>
            <person name="Submissions S."/>
        </authorList>
    </citation>
    <scope>NUCLEOTIDE SEQUENCE [LARGE SCALE GENOMIC DNA]</scope>
</reference>
<protein>
    <submittedName>
        <fullName evidence="2">Uncharacterized protein</fullName>
    </submittedName>
</protein>
<dbReference type="RefSeq" id="WP_159456568.1">
    <property type="nucleotide sequence ID" value="NZ_FXWG01000001.1"/>
</dbReference>